<reference evidence="8 9" key="1">
    <citation type="journal article" date="2015" name="Nature">
        <title>rRNA introns, odd ribosomes, and small enigmatic genomes across a large radiation of phyla.</title>
        <authorList>
            <person name="Brown C.T."/>
            <person name="Hug L.A."/>
            <person name="Thomas B.C."/>
            <person name="Sharon I."/>
            <person name="Castelle C.J."/>
            <person name="Singh A."/>
            <person name="Wilkins M.J."/>
            <person name="Williams K.H."/>
            <person name="Banfield J.F."/>
        </authorList>
    </citation>
    <scope>NUCLEOTIDE SEQUENCE [LARGE SCALE GENOMIC DNA]</scope>
</reference>
<evidence type="ECO:0000256" key="3">
    <source>
        <dbReference type="ARBA" id="ARBA00022722"/>
    </source>
</evidence>
<evidence type="ECO:0000256" key="7">
    <source>
        <dbReference type="ARBA" id="ARBA00023016"/>
    </source>
</evidence>
<sequence>MASFKAREIVKILQKLGYIQKRQTGSHLIMYNPKLKRIIPIPIHARELKKGLVRSIIKQAESSEEEFLRLK</sequence>
<accession>A0A0G0KFT7</accession>
<comment type="caution">
    <text evidence="8">The sequence shown here is derived from an EMBL/GenBank/DDBJ whole genome shotgun (WGS) entry which is preliminary data.</text>
</comment>
<dbReference type="InterPro" id="IPR012933">
    <property type="entry name" value="HicA_mRNA_interferase"/>
</dbReference>
<dbReference type="PANTHER" id="PTHR34873">
    <property type="entry name" value="SSR1766 PROTEIN"/>
    <property type="match status" value="1"/>
</dbReference>
<evidence type="ECO:0000256" key="4">
    <source>
        <dbReference type="ARBA" id="ARBA00022759"/>
    </source>
</evidence>
<gene>
    <name evidence="8" type="ORF">US96_C0034G0011</name>
</gene>
<dbReference type="InterPro" id="IPR038570">
    <property type="entry name" value="HicA_sf"/>
</dbReference>
<dbReference type="PANTHER" id="PTHR34873:SF3">
    <property type="entry name" value="ADDICTION MODULE TOXIN, HICA FAMILY"/>
    <property type="match status" value="1"/>
</dbReference>
<protein>
    <submittedName>
        <fullName evidence="8">YcfA family protein</fullName>
    </submittedName>
</protein>
<dbReference type="GO" id="GO:0003729">
    <property type="term" value="F:mRNA binding"/>
    <property type="evidence" value="ECO:0007669"/>
    <property type="project" value="InterPro"/>
</dbReference>
<name>A0A0G0KFT7_9BACT</name>
<organism evidence="8 9">
    <name type="scientific">Candidatus Woesebacteria bacterium GW2011_GWB1_38_5b</name>
    <dbReference type="NCBI Taxonomy" id="1618569"/>
    <lineage>
        <taxon>Bacteria</taxon>
        <taxon>Candidatus Woeseibacteriota</taxon>
    </lineage>
</organism>
<dbReference type="GO" id="GO:0004519">
    <property type="term" value="F:endonuclease activity"/>
    <property type="evidence" value="ECO:0007669"/>
    <property type="project" value="UniProtKB-KW"/>
</dbReference>
<dbReference type="Gene3D" id="3.30.920.30">
    <property type="entry name" value="Hypothetical protein"/>
    <property type="match status" value="1"/>
</dbReference>
<evidence type="ECO:0000256" key="6">
    <source>
        <dbReference type="ARBA" id="ARBA00022884"/>
    </source>
</evidence>
<keyword evidence="5" id="KW-0378">Hydrolase</keyword>
<comment type="similarity">
    <text evidence="1">Belongs to the HicA mRNA interferase family.</text>
</comment>
<evidence type="ECO:0000256" key="2">
    <source>
        <dbReference type="ARBA" id="ARBA00022649"/>
    </source>
</evidence>
<keyword evidence="6" id="KW-0694">RNA-binding</keyword>
<keyword evidence="7" id="KW-0346">Stress response</keyword>
<dbReference type="EMBL" id="LBUZ01000034">
    <property type="protein sequence ID" value="KKQ74350.1"/>
    <property type="molecule type" value="Genomic_DNA"/>
</dbReference>
<keyword evidence="4" id="KW-0255">Endonuclease</keyword>
<dbReference type="Proteomes" id="UP000034181">
    <property type="component" value="Unassembled WGS sequence"/>
</dbReference>
<dbReference type="SUPFAM" id="SSF54786">
    <property type="entry name" value="YcfA/nrd intein domain"/>
    <property type="match status" value="1"/>
</dbReference>
<dbReference type="AlphaFoldDB" id="A0A0G0KFT7"/>
<proteinExistence type="inferred from homology"/>
<keyword evidence="3" id="KW-0540">Nuclease</keyword>
<keyword evidence="2" id="KW-1277">Toxin-antitoxin system</keyword>
<dbReference type="Pfam" id="PF07927">
    <property type="entry name" value="HicA_toxin"/>
    <property type="match status" value="1"/>
</dbReference>
<evidence type="ECO:0000256" key="5">
    <source>
        <dbReference type="ARBA" id="ARBA00022801"/>
    </source>
</evidence>
<dbReference type="GO" id="GO:0016787">
    <property type="term" value="F:hydrolase activity"/>
    <property type="evidence" value="ECO:0007669"/>
    <property type="project" value="UniProtKB-KW"/>
</dbReference>
<evidence type="ECO:0000256" key="1">
    <source>
        <dbReference type="ARBA" id="ARBA00006620"/>
    </source>
</evidence>
<evidence type="ECO:0000313" key="9">
    <source>
        <dbReference type="Proteomes" id="UP000034181"/>
    </source>
</evidence>
<evidence type="ECO:0000313" key="8">
    <source>
        <dbReference type="EMBL" id="KKQ74350.1"/>
    </source>
</evidence>